<evidence type="ECO:0000313" key="3">
    <source>
        <dbReference type="Proteomes" id="UP000297753"/>
    </source>
</evidence>
<name>A0A4Y8WDS2_9VIBR</name>
<accession>A0A4Y8WDS2</accession>
<reference evidence="2 3" key="1">
    <citation type="submission" date="2019-01" db="EMBL/GenBank/DDBJ databases">
        <title>Vibrio BEI176 sp. nov, a marine bacterium isolated from China: eastern marignal seas.</title>
        <authorList>
            <person name="Li B."/>
        </authorList>
    </citation>
    <scope>NUCLEOTIDE SEQUENCE [LARGE SCALE GENOMIC DNA]</scope>
    <source>
        <strain evidence="2 3">BEI176</strain>
    </source>
</reference>
<dbReference type="EMBL" id="SATR01000028">
    <property type="protein sequence ID" value="TFH90431.1"/>
    <property type="molecule type" value="Genomic_DNA"/>
</dbReference>
<evidence type="ECO:0000313" key="2">
    <source>
        <dbReference type="EMBL" id="TFH90431.1"/>
    </source>
</evidence>
<proteinExistence type="predicted"/>
<sequence>MKFAPSVGVKFHEDGSVRRFPGNTFICHVDPSLDLINELAWAQEQLKAMKCGFKFSYLPIESMHMTVFEGVCDQIRLAEKWTSNLALDVPLSETTDYFAKAVSNLGAHQGFEMVYDYVHNCQIGGSAIRIKPANEETKQALAHCREELRKATGISMPDFDDYHFHITLSYRVIELEEHEKAELKATTDRIAERISQSFGILKHRAVEFCTFDDMFEFKPMLTLA</sequence>
<organism evidence="2 3">
    <name type="scientific">Vibrio ouci</name>
    <dbReference type="NCBI Taxonomy" id="2499078"/>
    <lineage>
        <taxon>Bacteria</taxon>
        <taxon>Pseudomonadati</taxon>
        <taxon>Pseudomonadota</taxon>
        <taxon>Gammaproteobacteria</taxon>
        <taxon>Vibrionales</taxon>
        <taxon>Vibrionaceae</taxon>
        <taxon>Vibrio</taxon>
    </lineage>
</organism>
<evidence type="ECO:0000259" key="1">
    <source>
        <dbReference type="Pfam" id="PF08975"/>
    </source>
</evidence>
<dbReference type="RefSeq" id="WP_134836491.1">
    <property type="nucleotide sequence ID" value="NZ_SATR01000028.1"/>
</dbReference>
<dbReference type="AlphaFoldDB" id="A0A4Y8WDS2"/>
<dbReference type="InterPro" id="IPR015069">
    <property type="entry name" value="2H-PEstase_DUF1868"/>
</dbReference>
<dbReference type="OrthoDB" id="151828at2"/>
<dbReference type="Proteomes" id="UP000297753">
    <property type="component" value="Unassembled WGS sequence"/>
</dbReference>
<dbReference type="InterPro" id="IPR009097">
    <property type="entry name" value="Cyclic_Pdiesterase"/>
</dbReference>
<dbReference type="Pfam" id="PF08975">
    <property type="entry name" value="2H-phosphodiest"/>
    <property type="match status" value="1"/>
</dbReference>
<feature type="domain" description="DUF1868" evidence="1">
    <location>
        <begin position="10"/>
        <end position="114"/>
    </location>
</feature>
<gene>
    <name evidence="2" type="ORF">ELS82_16750</name>
</gene>
<dbReference type="SUPFAM" id="SSF55144">
    <property type="entry name" value="LigT-like"/>
    <property type="match status" value="1"/>
</dbReference>
<protein>
    <submittedName>
        <fullName evidence="2">DUF1868 domain-containing protein</fullName>
    </submittedName>
</protein>
<keyword evidence="3" id="KW-1185">Reference proteome</keyword>
<dbReference type="Gene3D" id="3.90.1140.10">
    <property type="entry name" value="Cyclic phosphodiesterase"/>
    <property type="match status" value="1"/>
</dbReference>
<comment type="caution">
    <text evidence="2">The sequence shown here is derived from an EMBL/GenBank/DDBJ whole genome shotgun (WGS) entry which is preliminary data.</text>
</comment>